<dbReference type="Pfam" id="PF02417">
    <property type="entry name" value="Chromate_transp"/>
    <property type="match status" value="1"/>
</dbReference>
<reference evidence="8 9" key="1">
    <citation type="journal article" date="2019" name="Front. Microbiol.">
        <title>Thermoanaerosceptrum fracticalcis gen. nov. sp. nov., a Novel Fumarate-Fermenting Microorganism From a Deep Fractured Carbonate Aquifer of the US Great Basin.</title>
        <authorList>
            <person name="Hamilton-Brehm S.D."/>
            <person name="Stewart L.E."/>
            <person name="Zavarin M."/>
            <person name="Caldwell M."/>
            <person name="Lawson P.A."/>
            <person name="Onstott T.C."/>
            <person name="Grzymski J."/>
            <person name="Neveux I."/>
            <person name="Lollar B.S."/>
            <person name="Russell C.E."/>
            <person name="Moser D.P."/>
        </authorList>
    </citation>
    <scope>NUCLEOTIDE SEQUENCE [LARGE SCALE GENOMIC DNA]</scope>
    <source>
        <strain evidence="8 9">DRI-13</strain>
    </source>
</reference>
<dbReference type="GO" id="GO:0005886">
    <property type="term" value="C:plasma membrane"/>
    <property type="evidence" value="ECO:0007669"/>
    <property type="project" value="UniProtKB-SubCell"/>
</dbReference>
<dbReference type="Proteomes" id="UP000515847">
    <property type="component" value="Chromosome"/>
</dbReference>
<keyword evidence="5 7" id="KW-1133">Transmembrane helix</keyword>
<accession>A0A7G6E345</accession>
<dbReference type="EMBL" id="CP045798">
    <property type="protein sequence ID" value="QNB46499.1"/>
    <property type="molecule type" value="Genomic_DNA"/>
</dbReference>
<gene>
    <name evidence="8" type="ORF">BR63_09355</name>
</gene>
<protein>
    <submittedName>
        <fullName evidence="8">Chromate transporter</fullName>
    </submittedName>
</protein>
<keyword evidence="6 7" id="KW-0472">Membrane</keyword>
<dbReference type="OrthoDB" id="9788907at2"/>
<evidence type="ECO:0000313" key="8">
    <source>
        <dbReference type="EMBL" id="QNB46499.1"/>
    </source>
</evidence>
<evidence type="ECO:0000256" key="5">
    <source>
        <dbReference type="ARBA" id="ARBA00022989"/>
    </source>
</evidence>
<feature type="transmembrane region" description="Helical" evidence="7">
    <location>
        <begin position="149"/>
        <end position="178"/>
    </location>
</feature>
<dbReference type="KEGG" id="tfr:BR63_09355"/>
<feature type="transmembrane region" description="Helical" evidence="7">
    <location>
        <begin position="81"/>
        <end position="106"/>
    </location>
</feature>
<evidence type="ECO:0000256" key="3">
    <source>
        <dbReference type="ARBA" id="ARBA00022475"/>
    </source>
</evidence>
<keyword evidence="9" id="KW-1185">Reference proteome</keyword>
<dbReference type="PANTHER" id="PTHR43663:SF1">
    <property type="entry name" value="CHROMATE TRANSPORTER"/>
    <property type="match status" value="1"/>
</dbReference>
<keyword evidence="3" id="KW-1003">Cell membrane</keyword>
<evidence type="ECO:0000256" key="1">
    <source>
        <dbReference type="ARBA" id="ARBA00004651"/>
    </source>
</evidence>
<dbReference type="InterPro" id="IPR003370">
    <property type="entry name" value="Chromate_transpt"/>
</dbReference>
<comment type="subcellular location">
    <subcellularLocation>
        <location evidence="1">Cell membrane</location>
        <topology evidence="1">Multi-pass membrane protein</topology>
    </subcellularLocation>
</comment>
<evidence type="ECO:0000313" key="9">
    <source>
        <dbReference type="Proteomes" id="UP000515847"/>
    </source>
</evidence>
<name>A0A7G6E345_THEFR</name>
<dbReference type="PANTHER" id="PTHR43663">
    <property type="entry name" value="CHROMATE TRANSPORT PROTEIN-RELATED"/>
    <property type="match status" value="1"/>
</dbReference>
<comment type="similarity">
    <text evidence="2">Belongs to the chromate ion transporter (CHR) (TC 2.A.51) family.</text>
</comment>
<feature type="transmembrane region" description="Helical" evidence="7">
    <location>
        <begin position="12"/>
        <end position="36"/>
    </location>
</feature>
<keyword evidence="4 7" id="KW-0812">Transmembrane</keyword>
<dbReference type="RefSeq" id="WP_034422058.1">
    <property type="nucleotide sequence ID" value="NZ_CP045798.1"/>
</dbReference>
<evidence type="ECO:0000256" key="4">
    <source>
        <dbReference type="ARBA" id="ARBA00022692"/>
    </source>
</evidence>
<evidence type="ECO:0000256" key="7">
    <source>
        <dbReference type="SAM" id="Phobius"/>
    </source>
</evidence>
<organism evidence="8 9">
    <name type="scientific">Thermanaerosceptrum fracticalcis</name>
    <dbReference type="NCBI Taxonomy" id="1712410"/>
    <lineage>
        <taxon>Bacteria</taxon>
        <taxon>Bacillati</taxon>
        <taxon>Bacillota</taxon>
        <taxon>Clostridia</taxon>
        <taxon>Eubacteriales</taxon>
        <taxon>Peptococcaceae</taxon>
        <taxon>Thermanaerosceptrum</taxon>
    </lineage>
</organism>
<sequence>MSRPSILSKFLFALFLSFFKVGCFTFGGGFAMIPVIQREVCENKCWMEQEEFIDMIAVTQSAPGPVAVNSSVFIGYKLAGIPGAVTALLGTVLPSFITILLFAIFIASQSGTQYMTKFFEGVRPAVVALILGAGLGMGKKSIKDPFSVILGLLAITALVLFKIHPIVLIISGAIAGIARSIILSKRNKEVS</sequence>
<dbReference type="AlphaFoldDB" id="A0A7G6E345"/>
<proteinExistence type="inferred from homology"/>
<evidence type="ECO:0000256" key="6">
    <source>
        <dbReference type="ARBA" id="ARBA00023136"/>
    </source>
</evidence>
<feature type="transmembrane region" description="Helical" evidence="7">
    <location>
        <begin position="118"/>
        <end position="137"/>
    </location>
</feature>
<dbReference type="InterPro" id="IPR052518">
    <property type="entry name" value="CHR_Transporter"/>
</dbReference>
<evidence type="ECO:0000256" key="2">
    <source>
        <dbReference type="ARBA" id="ARBA00005262"/>
    </source>
</evidence>
<dbReference type="GO" id="GO:0015109">
    <property type="term" value="F:chromate transmembrane transporter activity"/>
    <property type="evidence" value="ECO:0007669"/>
    <property type="project" value="InterPro"/>
</dbReference>